<gene>
    <name evidence="1" type="ORF">IAA53_03070</name>
</gene>
<evidence type="ECO:0000313" key="2">
    <source>
        <dbReference type="Proteomes" id="UP000824239"/>
    </source>
</evidence>
<name>A0A9D1IWK9_9FIRM</name>
<organism evidence="1 2">
    <name type="scientific">Candidatus Avoscillospira avicola</name>
    <dbReference type="NCBI Taxonomy" id="2840706"/>
    <lineage>
        <taxon>Bacteria</taxon>
        <taxon>Bacillati</taxon>
        <taxon>Bacillota</taxon>
        <taxon>Clostridia</taxon>
        <taxon>Eubacteriales</taxon>
        <taxon>Oscillospiraceae</taxon>
        <taxon>Oscillospiraceae incertae sedis</taxon>
        <taxon>Candidatus Avoscillospira</taxon>
    </lineage>
</organism>
<proteinExistence type="predicted"/>
<reference evidence="1" key="1">
    <citation type="submission" date="2020-10" db="EMBL/GenBank/DDBJ databases">
        <authorList>
            <person name="Gilroy R."/>
        </authorList>
    </citation>
    <scope>NUCLEOTIDE SEQUENCE</scope>
    <source>
        <strain evidence="1">ChiBcec15-4380</strain>
    </source>
</reference>
<evidence type="ECO:0000313" key="1">
    <source>
        <dbReference type="EMBL" id="HIR50259.1"/>
    </source>
</evidence>
<comment type="caution">
    <text evidence="1">The sequence shown here is derived from an EMBL/GenBank/DDBJ whole genome shotgun (WGS) entry which is preliminary data.</text>
</comment>
<protein>
    <submittedName>
        <fullName evidence="1">Uncharacterized protein</fullName>
    </submittedName>
</protein>
<dbReference type="EMBL" id="DVHE01000022">
    <property type="protein sequence ID" value="HIR50259.1"/>
    <property type="molecule type" value="Genomic_DNA"/>
</dbReference>
<dbReference type="Proteomes" id="UP000824239">
    <property type="component" value="Unassembled WGS sequence"/>
</dbReference>
<sequence length="142" mass="16602">MGLDTFATGLSHEDNFHGSYGRYSAFIEELINHVYGTKCREIFRRGRCDGFCDGKYIGPLTEEDMSIWNSQSNDDLNILICHPDDRGQFSPDECRKIYNAIKDIQFDLDTTTYSGKSVCETLEKFKKIFRHCARRRVNLYYR</sequence>
<dbReference type="AlphaFoldDB" id="A0A9D1IWK9"/>
<accession>A0A9D1IWK9</accession>
<reference evidence="1" key="2">
    <citation type="journal article" date="2021" name="PeerJ">
        <title>Extensive microbial diversity within the chicken gut microbiome revealed by metagenomics and culture.</title>
        <authorList>
            <person name="Gilroy R."/>
            <person name="Ravi A."/>
            <person name="Getino M."/>
            <person name="Pursley I."/>
            <person name="Horton D.L."/>
            <person name="Alikhan N.F."/>
            <person name="Baker D."/>
            <person name="Gharbi K."/>
            <person name="Hall N."/>
            <person name="Watson M."/>
            <person name="Adriaenssens E.M."/>
            <person name="Foster-Nyarko E."/>
            <person name="Jarju S."/>
            <person name="Secka A."/>
            <person name="Antonio M."/>
            <person name="Oren A."/>
            <person name="Chaudhuri R.R."/>
            <person name="La Ragione R."/>
            <person name="Hildebrand F."/>
            <person name="Pallen M.J."/>
        </authorList>
    </citation>
    <scope>NUCLEOTIDE SEQUENCE</scope>
    <source>
        <strain evidence="1">ChiBcec15-4380</strain>
    </source>
</reference>